<dbReference type="Gene3D" id="1.10.530.10">
    <property type="match status" value="1"/>
</dbReference>
<accession>A0A270B7S1</accession>
<organism evidence="2 3">
    <name type="scientific">Acetobacter syzygii</name>
    <dbReference type="NCBI Taxonomy" id="146476"/>
    <lineage>
        <taxon>Bacteria</taxon>
        <taxon>Pseudomonadati</taxon>
        <taxon>Pseudomonadota</taxon>
        <taxon>Alphaproteobacteria</taxon>
        <taxon>Acetobacterales</taxon>
        <taxon>Acetobacteraceae</taxon>
        <taxon>Acetobacter</taxon>
    </lineage>
</organism>
<proteinExistence type="predicted"/>
<evidence type="ECO:0000256" key="1">
    <source>
        <dbReference type="SAM" id="MobiDB-lite"/>
    </source>
</evidence>
<protein>
    <recommendedName>
        <fullName evidence="4">Transglycosylase SLT domain-containing protein</fullName>
    </recommendedName>
</protein>
<keyword evidence="3" id="KW-1185">Reference proteome</keyword>
<evidence type="ECO:0008006" key="4">
    <source>
        <dbReference type="Google" id="ProtNLM"/>
    </source>
</evidence>
<name>A0A270B7S1_9PROT</name>
<reference evidence="2 3" key="1">
    <citation type="submission" date="2017-04" db="EMBL/GenBank/DDBJ databases">
        <title>Kefir bacterial isolates.</title>
        <authorList>
            <person name="Kim Y."/>
            <person name="Blasche S."/>
            <person name="Patil K.R."/>
        </authorList>
    </citation>
    <scope>NUCLEOTIDE SEQUENCE [LARGE SCALE GENOMIC DNA]</scope>
    <source>
        <strain evidence="2 3">KR-2</strain>
    </source>
</reference>
<dbReference type="Proteomes" id="UP000216033">
    <property type="component" value="Unassembled WGS sequence"/>
</dbReference>
<feature type="region of interest" description="Disordered" evidence="1">
    <location>
        <begin position="625"/>
        <end position="652"/>
    </location>
</feature>
<dbReference type="SUPFAM" id="SSF53955">
    <property type="entry name" value="Lysozyme-like"/>
    <property type="match status" value="1"/>
</dbReference>
<sequence>MAGFDPFFDSSQDITPSQIEQRRSLAASLLKQGQQPANYWTQGLANVVNSFLGGFEQARANRDEAKNDDYNKAMVAALSGDGAFGGAGTDARDPQVNSYLGSDEAMKLAGPQDQGDPFSGSGADVSNPVTRNTEAPSGISPVAHALLSPAQPTVGQAAQAGATDLITQNLLDHMRQAESGGDANATNPNSSATGAYQFTNPTWTALMRQHPNLGLTADGRTDPAQSQVAAKQLATDNLAYMLAHGVQNPTEGQAYLAHFAGAPTATNLVQADPNTPISQIMSPQQIAANPFLRNMTAGQVQDWAAQKMGGGAPQAPQMPTPQTFPAYGAPAPVQTGPSMQALVSVLSDPRANSQTRGIASAMLNNQLQLQQVQQRYQMEQADPENVARRRYYDAETQRIMSQPTKQGPQYNLLSPQQAQQMGLDPSKSYQMDATGKIMQIGNSGVNVTLNNGPTTSEFQKKSDDEAATRIGSYITEGAQAPALIGQLQQLSDLSRSIGTGKGAQFMATVGPYAQALGVDVKGLDQQQAFSALVDRMAPQMRPVGSGSSSDTDVRMFMNSLPRLGNTDRGNQIIAGTMQALQQNKLQAADIAAQAQNGKMSWQDAESQIRKLPNPYEQFKRAHSDLVDGATPSQTTPQAGTRTTSNGVTWSVR</sequence>
<dbReference type="EMBL" id="NDFP01000015">
    <property type="protein sequence ID" value="PAL21049.1"/>
    <property type="molecule type" value="Genomic_DNA"/>
</dbReference>
<evidence type="ECO:0000313" key="3">
    <source>
        <dbReference type="Proteomes" id="UP000216033"/>
    </source>
</evidence>
<feature type="compositionally biased region" description="Polar residues" evidence="1">
    <location>
        <begin position="630"/>
        <end position="652"/>
    </location>
</feature>
<evidence type="ECO:0000313" key="2">
    <source>
        <dbReference type="EMBL" id="PAL21049.1"/>
    </source>
</evidence>
<dbReference type="AlphaFoldDB" id="A0A270B7S1"/>
<dbReference type="OrthoDB" id="8477976at2"/>
<dbReference type="InterPro" id="IPR023346">
    <property type="entry name" value="Lysozyme-like_dom_sf"/>
</dbReference>
<comment type="caution">
    <text evidence="2">The sequence shown here is derived from an EMBL/GenBank/DDBJ whole genome shotgun (WGS) entry which is preliminary data.</text>
</comment>
<dbReference type="RefSeq" id="WP_095351842.1">
    <property type="nucleotide sequence ID" value="NZ_NDFO01000016.1"/>
</dbReference>
<gene>
    <name evidence="2" type="ORF">B9K05_11875</name>
</gene>